<dbReference type="Proteomes" id="UP000654345">
    <property type="component" value="Unassembled WGS sequence"/>
</dbReference>
<evidence type="ECO:0000313" key="1">
    <source>
        <dbReference type="EMBL" id="GHO57686.1"/>
    </source>
</evidence>
<organism evidence="1 2">
    <name type="scientific">Ktedonobacter robiniae</name>
    <dbReference type="NCBI Taxonomy" id="2778365"/>
    <lineage>
        <taxon>Bacteria</taxon>
        <taxon>Bacillati</taxon>
        <taxon>Chloroflexota</taxon>
        <taxon>Ktedonobacteria</taxon>
        <taxon>Ktedonobacterales</taxon>
        <taxon>Ktedonobacteraceae</taxon>
        <taxon>Ktedonobacter</taxon>
    </lineage>
</organism>
<comment type="caution">
    <text evidence="1">The sequence shown here is derived from an EMBL/GenBank/DDBJ whole genome shotgun (WGS) entry which is preliminary data.</text>
</comment>
<dbReference type="EMBL" id="BNJG01000002">
    <property type="protein sequence ID" value="GHO57686.1"/>
    <property type="molecule type" value="Genomic_DNA"/>
</dbReference>
<protein>
    <submittedName>
        <fullName evidence="1">Uncharacterized protein</fullName>
    </submittedName>
</protein>
<sequence>MLRGRVLFADAHSRYGRYRDVDGHWFLMLSAEELNPHRRAAFEASAQSVKFMVATTIHVAVMSPIPGIV</sequence>
<accession>A0ABQ3UXV0</accession>
<name>A0ABQ3UXV0_9CHLR</name>
<gene>
    <name evidence="1" type="ORF">KSB_61610</name>
</gene>
<keyword evidence="2" id="KW-1185">Reference proteome</keyword>
<proteinExistence type="predicted"/>
<reference evidence="1 2" key="1">
    <citation type="journal article" date="2021" name="Int. J. Syst. Evol. Microbiol.">
        <title>Reticulibacter mediterranei gen. nov., sp. nov., within the new family Reticulibacteraceae fam. nov., and Ktedonospora formicarum gen. nov., sp. nov., Ktedonobacter robiniae sp. nov., Dictyobacter formicarum sp. nov. and Dictyobacter arantiisoli sp. nov., belonging to the class Ktedonobacteria.</title>
        <authorList>
            <person name="Yabe S."/>
            <person name="Zheng Y."/>
            <person name="Wang C.M."/>
            <person name="Sakai Y."/>
            <person name="Abe K."/>
            <person name="Yokota A."/>
            <person name="Donadio S."/>
            <person name="Cavaletti L."/>
            <person name="Monciardini P."/>
        </authorList>
    </citation>
    <scope>NUCLEOTIDE SEQUENCE [LARGE SCALE GENOMIC DNA]</scope>
    <source>
        <strain evidence="1 2">SOSP1-30</strain>
    </source>
</reference>
<evidence type="ECO:0000313" key="2">
    <source>
        <dbReference type="Proteomes" id="UP000654345"/>
    </source>
</evidence>